<protein>
    <submittedName>
        <fullName evidence="3">Alpha/beta-fold hydrolase</fullName>
    </submittedName>
</protein>
<evidence type="ECO:0000256" key="1">
    <source>
        <dbReference type="ARBA" id="ARBA00010884"/>
    </source>
</evidence>
<name>A0ABU1Y0U7_9GAMM</name>
<evidence type="ECO:0000313" key="3">
    <source>
        <dbReference type="EMBL" id="MDR7193971.1"/>
    </source>
</evidence>
<gene>
    <name evidence="3" type="ORF">J2W68_002712</name>
</gene>
<dbReference type="InterPro" id="IPR050960">
    <property type="entry name" value="AB_hydrolase_4_sf"/>
</dbReference>
<sequence length="369" mass="40714">MHPSPEPHTPVVPDDIRVGGSDYAPPLWLRNPHLQTALGSSQWRRRRGAQALAATGAMTTEHLVDGGEGVRLRGLHSLVPGREPRGLVLLLHGWEGSSESSYMRQTAAQMLALGYAVFRLNFRDHGDSHHLNEAIFHSNRIDEVVHAAVDIAARFAARPMIAAGYSLGGNFALRLALRAPAAGLHLAGVAAVCPVIDPARTMLQMERGHRLYLRHFERTWRASLRRKRDLFPDHLAFDDATLQLGMRELTDWLVRTHTDFGTLDDYFDGYSVIGDRLSSLQVPVDILMSADDPVIPLDAFHALALPEHARLEISRWGGHCGFLLDHHLDGFAERWVAARLDAHADAARTSSERTRLATAIHASTRASGG</sequence>
<dbReference type="PANTHER" id="PTHR10794">
    <property type="entry name" value="ABHYDROLASE DOMAIN-CONTAINING PROTEIN"/>
    <property type="match status" value="1"/>
</dbReference>
<evidence type="ECO:0000313" key="4">
    <source>
        <dbReference type="Proteomes" id="UP001256588"/>
    </source>
</evidence>
<dbReference type="Pfam" id="PF12146">
    <property type="entry name" value="Hydrolase_4"/>
    <property type="match status" value="1"/>
</dbReference>
<dbReference type="Proteomes" id="UP001256588">
    <property type="component" value="Unassembled WGS sequence"/>
</dbReference>
<dbReference type="InterPro" id="IPR012020">
    <property type="entry name" value="ABHD4"/>
</dbReference>
<accession>A0ABU1Y0U7</accession>
<dbReference type="InterPro" id="IPR022742">
    <property type="entry name" value="Hydrolase_4"/>
</dbReference>
<keyword evidence="3" id="KW-0378">Hydrolase</keyword>
<proteinExistence type="inferred from homology"/>
<dbReference type="GO" id="GO:0016787">
    <property type="term" value="F:hydrolase activity"/>
    <property type="evidence" value="ECO:0007669"/>
    <property type="project" value="UniProtKB-KW"/>
</dbReference>
<organism evidence="3 4">
    <name type="scientific">Luteimonas terrae</name>
    <dbReference type="NCBI Taxonomy" id="1530191"/>
    <lineage>
        <taxon>Bacteria</taxon>
        <taxon>Pseudomonadati</taxon>
        <taxon>Pseudomonadota</taxon>
        <taxon>Gammaproteobacteria</taxon>
        <taxon>Lysobacterales</taxon>
        <taxon>Lysobacteraceae</taxon>
        <taxon>Luteimonas</taxon>
    </lineage>
</organism>
<comment type="caution">
    <text evidence="3">The sequence shown here is derived from an EMBL/GenBank/DDBJ whole genome shotgun (WGS) entry which is preliminary data.</text>
</comment>
<feature type="domain" description="Serine aminopeptidase S33" evidence="2">
    <location>
        <begin position="83"/>
        <end position="301"/>
    </location>
</feature>
<evidence type="ECO:0000259" key="2">
    <source>
        <dbReference type="Pfam" id="PF12146"/>
    </source>
</evidence>
<dbReference type="PIRSF" id="PIRSF005211">
    <property type="entry name" value="Ab_hydro_YheT"/>
    <property type="match status" value="1"/>
</dbReference>
<dbReference type="EMBL" id="JAVDWO010000011">
    <property type="protein sequence ID" value="MDR7193971.1"/>
    <property type="molecule type" value="Genomic_DNA"/>
</dbReference>
<dbReference type="PANTHER" id="PTHR10794:SF63">
    <property type="entry name" value="ALPHA_BETA HYDROLASE 1, ISOFORM A"/>
    <property type="match status" value="1"/>
</dbReference>
<comment type="similarity">
    <text evidence="1">Belongs to the AB hydrolase superfamily. AB hydrolase 4 family.</text>
</comment>
<dbReference type="Gene3D" id="3.40.50.1820">
    <property type="entry name" value="alpha/beta hydrolase"/>
    <property type="match status" value="1"/>
</dbReference>
<reference evidence="3 4" key="1">
    <citation type="submission" date="2023-07" db="EMBL/GenBank/DDBJ databases">
        <title>Sorghum-associated microbial communities from plants grown in Nebraska, USA.</title>
        <authorList>
            <person name="Schachtman D."/>
        </authorList>
    </citation>
    <scope>NUCLEOTIDE SEQUENCE [LARGE SCALE GENOMIC DNA]</scope>
    <source>
        <strain evidence="3 4">4099</strain>
    </source>
</reference>
<dbReference type="SUPFAM" id="SSF53474">
    <property type="entry name" value="alpha/beta-Hydrolases"/>
    <property type="match status" value="1"/>
</dbReference>
<dbReference type="InterPro" id="IPR029058">
    <property type="entry name" value="AB_hydrolase_fold"/>
</dbReference>
<keyword evidence="4" id="KW-1185">Reference proteome</keyword>